<keyword evidence="3" id="KW-1015">Disulfide bond</keyword>
<dbReference type="InterPro" id="IPR011936">
    <property type="entry name" value="Myxo_disulph_rpt"/>
</dbReference>
<reference evidence="4" key="1">
    <citation type="submission" date="2021-01" db="EMBL/GenBank/DDBJ databases">
        <authorList>
            <consortium name="Genoscope - CEA"/>
            <person name="William W."/>
        </authorList>
    </citation>
    <scope>NUCLEOTIDE SEQUENCE</scope>
</reference>
<sequence length="222" mass="26239">MMMIQIYHVCQKVKIKQLLMKKNVIMVIMIHLIDVINGNQHIRMNKCYQCKQHYLLIEAINICKSICGDLVITQNEQCDDGNDYIFDGCHLCQFQCKDHYSYCNQGICCKCDKQMVGTQKDLNVNLYAEMEKLLKDKNNVMIQNSYPFELCISASKNVQNIYILLKWFQINSEENGQKIHQSITEIQQQISLRCGQWLINMRKFMWKWANSLNFEECNVGRR</sequence>
<evidence type="ECO:0000313" key="4">
    <source>
        <dbReference type="EMBL" id="CAD8113227.1"/>
    </source>
</evidence>
<dbReference type="PANTHER" id="PTHR39767:SF2">
    <property type="entry name" value="CHROMOSOME UNDETERMINED SCAFFOLD_1, WHOLE GENOME SHOTGUN SEQUENCE"/>
    <property type="match status" value="1"/>
</dbReference>
<dbReference type="PANTHER" id="PTHR39767">
    <property type="entry name" value="CALCIUM/CALMODULIN-BINDING MEMBRANE PROTEIN PCM4-RELATED"/>
    <property type="match status" value="1"/>
</dbReference>
<gene>
    <name evidence="4" type="ORF">PSON_ATCC_30995.1.T1030004</name>
</gene>
<evidence type="ECO:0000313" key="5">
    <source>
        <dbReference type="Proteomes" id="UP000692954"/>
    </source>
</evidence>
<accession>A0A8S1QEI5</accession>
<protein>
    <submittedName>
        <fullName evidence="4">Uncharacterized protein</fullName>
    </submittedName>
</protein>
<evidence type="ECO:0000256" key="2">
    <source>
        <dbReference type="ARBA" id="ARBA00022737"/>
    </source>
</evidence>
<comment type="caution">
    <text evidence="4">The sequence shown here is derived from an EMBL/GenBank/DDBJ whole genome shotgun (WGS) entry which is preliminary data.</text>
</comment>
<dbReference type="Pfam" id="PF13948">
    <property type="entry name" value="DUF4215"/>
    <property type="match status" value="1"/>
</dbReference>
<dbReference type="NCBIfam" id="TIGR02232">
    <property type="entry name" value="myxo_disulf_rpt"/>
    <property type="match status" value="1"/>
</dbReference>
<dbReference type="AlphaFoldDB" id="A0A8S1QEI5"/>
<keyword evidence="5" id="KW-1185">Reference proteome</keyword>
<dbReference type="Proteomes" id="UP000692954">
    <property type="component" value="Unassembled WGS sequence"/>
</dbReference>
<keyword evidence="2" id="KW-0677">Repeat</keyword>
<dbReference type="EMBL" id="CAJJDN010000103">
    <property type="protein sequence ID" value="CAD8113227.1"/>
    <property type="molecule type" value="Genomic_DNA"/>
</dbReference>
<organism evidence="4 5">
    <name type="scientific">Paramecium sonneborni</name>
    <dbReference type="NCBI Taxonomy" id="65129"/>
    <lineage>
        <taxon>Eukaryota</taxon>
        <taxon>Sar</taxon>
        <taxon>Alveolata</taxon>
        <taxon>Ciliophora</taxon>
        <taxon>Intramacronucleata</taxon>
        <taxon>Oligohymenophorea</taxon>
        <taxon>Peniculida</taxon>
        <taxon>Parameciidae</taxon>
        <taxon>Paramecium</taxon>
    </lineage>
</organism>
<proteinExistence type="predicted"/>
<keyword evidence="1" id="KW-0732">Signal</keyword>
<evidence type="ECO:0000256" key="1">
    <source>
        <dbReference type="ARBA" id="ARBA00022729"/>
    </source>
</evidence>
<evidence type="ECO:0000256" key="3">
    <source>
        <dbReference type="ARBA" id="ARBA00023157"/>
    </source>
</evidence>
<name>A0A8S1QEI5_9CILI</name>